<sequence length="274" mass="29741">MNREALRELAQEMERFKPVLVICGGGHVGYYIAKMGHMLDFEVVVIDDRESFANAERFPNATVICKPFVEAIGEIEHPEACYFTIVARGHAHDTDCLKAVLDRDFAYVGMMGSKVKIKVVMEHMKEVGYDEALLKQVHTPIGLPCSAITPAEIAVSVAAELVQVKNTLNSEGYVGNDVTQAMLRDEVAVIARIVEKKGSAPRGIGSTLVLKKDGTVVGTVGGGNVENLVIERAKELVGTDTTEYMDCNMISKAKGNINMVCGGIVKVLIETIVE</sequence>
<evidence type="ECO:0000259" key="1">
    <source>
        <dbReference type="Pfam" id="PF02625"/>
    </source>
</evidence>
<dbReference type="InterPro" id="IPR003777">
    <property type="entry name" value="XdhC_CoxI"/>
</dbReference>
<evidence type="ECO:0000259" key="2">
    <source>
        <dbReference type="Pfam" id="PF13478"/>
    </source>
</evidence>
<dbReference type="Proteomes" id="UP001169242">
    <property type="component" value="Unassembled WGS sequence"/>
</dbReference>
<evidence type="ECO:0000313" key="3">
    <source>
        <dbReference type="EMBL" id="MDA3733007.1"/>
    </source>
</evidence>
<evidence type="ECO:0000313" key="4">
    <source>
        <dbReference type="Proteomes" id="UP001169242"/>
    </source>
</evidence>
<name>A0AA42J1V1_9FIRM</name>
<dbReference type="EMBL" id="JAQIFT010000058">
    <property type="protein sequence ID" value="MDA3733007.1"/>
    <property type="molecule type" value="Genomic_DNA"/>
</dbReference>
<dbReference type="InterPro" id="IPR052698">
    <property type="entry name" value="MoCofactor_Util/Proc"/>
</dbReference>
<dbReference type="Gene3D" id="3.40.50.720">
    <property type="entry name" value="NAD(P)-binding Rossmann-like Domain"/>
    <property type="match status" value="1"/>
</dbReference>
<dbReference type="AlphaFoldDB" id="A0AA42J1V1"/>
<dbReference type="RefSeq" id="WP_271012946.1">
    <property type="nucleotide sequence ID" value="NZ_JAQIFT010000058.1"/>
</dbReference>
<feature type="domain" description="XdhC Rossmann" evidence="2">
    <location>
        <begin position="20"/>
        <end position="161"/>
    </location>
</feature>
<keyword evidence="4" id="KW-1185">Reference proteome</keyword>
<comment type="caution">
    <text evidence="3">The sequence shown here is derived from an EMBL/GenBank/DDBJ whole genome shotgun (WGS) entry which is preliminary data.</text>
</comment>
<protein>
    <submittedName>
        <fullName evidence="3">XdhC family protein</fullName>
    </submittedName>
</protein>
<proteinExistence type="predicted"/>
<dbReference type="PANTHER" id="PTHR30388">
    <property type="entry name" value="ALDEHYDE OXIDOREDUCTASE MOLYBDENUM COFACTOR ASSEMBLY PROTEIN"/>
    <property type="match status" value="1"/>
</dbReference>
<gene>
    <name evidence="3" type="ORF">PBV87_16140</name>
</gene>
<accession>A0AA42J1V1</accession>
<dbReference type="InterPro" id="IPR027051">
    <property type="entry name" value="XdhC_Rossmann_dom"/>
</dbReference>
<feature type="domain" description="XdhC- CoxI" evidence="1">
    <location>
        <begin position="185"/>
        <end position="242"/>
    </location>
</feature>
<dbReference type="Pfam" id="PF02625">
    <property type="entry name" value="XdhC_CoxI"/>
    <property type="match status" value="1"/>
</dbReference>
<dbReference type="PANTHER" id="PTHR30388:SF6">
    <property type="entry name" value="XANTHINE DEHYDROGENASE SUBUNIT A-RELATED"/>
    <property type="match status" value="1"/>
</dbReference>
<dbReference type="Pfam" id="PF13478">
    <property type="entry name" value="XdhC_C"/>
    <property type="match status" value="1"/>
</dbReference>
<reference evidence="3" key="1">
    <citation type="journal article" date="2023" name="Int. J. Syst. Evol. Microbiol.">
        <title>&lt;i&gt;Holtiella tumoricola&lt;/i&gt; gen. nov. sp. nov., isolated from a human clinical sample.</title>
        <authorList>
            <person name="Allen-Vercoe E."/>
            <person name="Daigneault M.C."/>
            <person name="Vancuren S.J."/>
            <person name="Cochrane K."/>
            <person name="O'Neal L.L."/>
            <person name="Sankaranarayanan K."/>
            <person name="Lawson P.A."/>
        </authorList>
    </citation>
    <scope>NUCLEOTIDE SEQUENCE</scope>
    <source>
        <strain evidence="3">CC70A</strain>
    </source>
</reference>
<organism evidence="3 4">
    <name type="scientific">Holtiella tumoricola</name>
    <dbReference type="NCBI Taxonomy" id="3018743"/>
    <lineage>
        <taxon>Bacteria</taxon>
        <taxon>Bacillati</taxon>
        <taxon>Bacillota</taxon>
        <taxon>Clostridia</taxon>
        <taxon>Lachnospirales</taxon>
        <taxon>Cellulosilyticaceae</taxon>
        <taxon>Holtiella</taxon>
    </lineage>
</organism>